<dbReference type="PANTHER" id="PTHR43100:SF1">
    <property type="entry name" value="GLUTAMATE SYNTHASE [NADPH] SMALL CHAIN"/>
    <property type="match status" value="1"/>
</dbReference>
<organism evidence="7 8">
    <name type="scientific">Tenuibacillus multivorans</name>
    <dbReference type="NCBI Taxonomy" id="237069"/>
    <lineage>
        <taxon>Bacteria</taxon>
        <taxon>Bacillati</taxon>
        <taxon>Bacillota</taxon>
        <taxon>Bacilli</taxon>
        <taxon>Bacillales</taxon>
        <taxon>Bacillaceae</taxon>
        <taxon>Tenuibacillus</taxon>
    </lineage>
</organism>
<dbReference type="RefSeq" id="WP_093856914.1">
    <property type="nucleotide sequence ID" value="NZ_BJVZ01000015.1"/>
</dbReference>
<dbReference type="GO" id="GO:0006537">
    <property type="term" value="P:glutamate biosynthetic process"/>
    <property type="evidence" value="ECO:0007669"/>
    <property type="project" value="UniProtKB-KW"/>
</dbReference>
<dbReference type="PRINTS" id="PR00419">
    <property type="entry name" value="ADXRDTASE"/>
</dbReference>
<evidence type="ECO:0000256" key="4">
    <source>
        <dbReference type="ARBA" id="ARBA00029440"/>
    </source>
</evidence>
<dbReference type="SUPFAM" id="SSF51971">
    <property type="entry name" value="Nucleotide-binding domain"/>
    <property type="match status" value="1"/>
</dbReference>
<evidence type="ECO:0000256" key="2">
    <source>
        <dbReference type="ARBA" id="ARBA00023002"/>
    </source>
</evidence>
<keyword evidence="2" id="KW-0560">Oxidoreductase</keyword>
<name>A0A1H0C3U1_9BACI</name>
<evidence type="ECO:0000259" key="5">
    <source>
        <dbReference type="Pfam" id="PF07992"/>
    </source>
</evidence>
<dbReference type="EMBL" id="FNIG01000005">
    <property type="protein sequence ID" value="SDN52571.1"/>
    <property type="molecule type" value="Genomic_DNA"/>
</dbReference>
<dbReference type="NCBIfam" id="TIGR01317">
    <property type="entry name" value="GOGAT_sm_gam"/>
    <property type="match status" value="1"/>
</dbReference>
<dbReference type="Pfam" id="PF07992">
    <property type="entry name" value="Pyr_redox_2"/>
    <property type="match status" value="2"/>
</dbReference>
<dbReference type="Gene3D" id="1.10.1060.10">
    <property type="entry name" value="Alpha-helical ferredoxin"/>
    <property type="match status" value="1"/>
</dbReference>
<dbReference type="SUPFAM" id="SSF46548">
    <property type="entry name" value="alpha-helical ferredoxin"/>
    <property type="match status" value="1"/>
</dbReference>
<evidence type="ECO:0000313" key="7">
    <source>
        <dbReference type="EMBL" id="SDN52571.1"/>
    </source>
</evidence>
<dbReference type="GO" id="GO:0016639">
    <property type="term" value="F:oxidoreductase activity, acting on the CH-NH2 group of donors, NAD or NADP as acceptor"/>
    <property type="evidence" value="ECO:0007669"/>
    <property type="project" value="InterPro"/>
</dbReference>
<dbReference type="STRING" id="237069.SAMN05216498_2500"/>
<evidence type="ECO:0000313" key="8">
    <source>
        <dbReference type="Proteomes" id="UP000199334"/>
    </source>
</evidence>
<dbReference type="Gene3D" id="3.50.50.60">
    <property type="entry name" value="FAD/NAD(P)-binding domain"/>
    <property type="match status" value="2"/>
</dbReference>
<comment type="pathway">
    <text evidence="4">Amino-acid biosynthesis.</text>
</comment>
<dbReference type="InterPro" id="IPR051394">
    <property type="entry name" value="Glutamate_Synthase"/>
</dbReference>
<proteinExistence type="predicted"/>
<dbReference type="InterPro" id="IPR006005">
    <property type="entry name" value="Glut_synth_ssu1"/>
</dbReference>
<feature type="domain" description="FAD/NAD(P)-binding" evidence="5">
    <location>
        <begin position="154"/>
        <end position="317"/>
    </location>
</feature>
<dbReference type="InterPro" id="IPR036188">
    <property type="entry name" value="FAD/NAD-bd_sf"/>
</dbReference>
<dbReference type="AlphaFoldDB" id="A0A1H0C3U1"/>
<accession>A0A1H0C3U1</accession>
<dbReference type="OrthoDB" id="9803192at2"/>
<gene>
    <name evidence="7" type="ORF">SAMN05216498_2500</name>
</gene>
<dbReference type="InterPro" id="IPR023753">
    <property type="entry name" value="FAD/NAD-binding_dom"/>
</dbReference>
<dbReference type="InterPro" id="IPR009051">
    <property type="entry name" value="Helical_ferredxn"/>
</dbReference>
<evidence type="ECO:0000259" key="6">
    <source>
        <dbReference type="Pfam" id="PF14691"/>
    </source>
</evidence>
<dbReference type="Pfam" id="PF14691">
    <property type="entry name" value="Fer4_20"/>
    <property type="match status" value="1"/>
</dbReference>
<evidence type="ECO:0000256" key="3">
    <source>
        <dbReference type="ARBA" id="ARBA00023164"/>
    </source>
</evidence>
<evidence type="ECO:0000256" key="1">
    <source>
        <dbReference type="ARBA" id="ARBA00022605"/>
    </source>
</evidence>
<dbReference type="InterPro" id="IPR028261">
    <property type="entry name" value="DPD_II"/>
</dbReference>
<sequence length="495" mass="55714">MGYLKGFMDFSRKDQDVRDPIERIKNWEEYVVRFDDDELKRQSSRCMDCGTPFCHTGAEWDGANVGCPVNNFIPEWNELVSEENWQEALKRLEETNNFPEFTGRVCPAPCEGSCTLAINDDPVTIKSIENEIIERGFDNGWVEAKVPTRRTDKRVAIVGSGPAGLAAADQLNEMGHHVTVYERDDRPGGLLMYGIPNMKLEKDTVDRRIKVMKESGIEFVCNTEVGVDVTRDELNRDYDVVIMCTGAQDPRDVPLENRESSGIHFAMDYLKASTKALETDPKNTPITAEGKNVIVIGGGDTGADCVATALRQNAKRVVQFGKHPASPEERTSDNPWPEFPMTFKLDYGYKEGLESQGEDPRKYEVLTQRFEQGEDGNVAALHTLNVEKVYEDGKLVTKEIPGTEQVWDADLVLIAIGFLGPEQEILEHFNLQTDERGRIWTLDGSKDYCTNEQGIYAAGDARRGQSLVVWAIREGREVAEQVHEYLTEESKMNIV</sequence>
<dbReference type="Proteomes" id="UP000199334">
    <property type="component" value="Unassembled WGS sequence"/>
</dbReference>
<keyword evidence="1" id="KW-0028">Amino-acid biosynthesis</keyword>
<reference evidence="7 8" key="1">
    <citation type="submission" date="2016-10" db="EMBL/GenBank/DDBJ databases">
        <authorList>
            <person name="de Groot N.N."/>
        </authorList>
    </citation>
    <scope>NUCLEOTIDE SEQUENCE [LARGE SCALE GENOMIC DNA]</scope>
    <source>
        <strain evidence="7 8">CGMCC 1.3442</strain>
    </source>
</reference>
<keyword evidence="3" id="KW-0314">Glutamate biosynthesis</keyword>
<feature type="domain" description="Dihydroprymidine dehydrogenase" evidence="6">
    <location>
        <begin position="23"/>
        <end position="138"/>
    </location>
</feature>
<feature type="domain" description="FAD/NAD(P)-binding" evidence="5">
    <location>
        <begin position="377"/>
        <end position="475"/>
    </location>
</feature>
<keyword evidence="8" id="KW-1185">Reference proteome</keyword>
<dbReference type="GO" id="GO:0051536">
    <property type="term" value="F:iron-sulfur cluster binding"/>
    <property type="evidence" value="ECO:0007669"/>
    <property type="project" value="InterPro"/>
</dbReference>
<protein>
    <submittedName>
        <fullName evidence="7">Glutamate synthase (NADPH/NADH) small chain</fullName>
    </submittedName>
</protein>
<dbReference type="PANTHER" id="PTHR43100">
    <property type="entry name" value="GLUTAMATE SYNTHASE [NADPH] SMALL CHAIN"/>
    <property type="match status" value="1"/>
</dbReference>